<evidence type="ECO:0000313" key="6">
    <source>
        <dbReference type="Proteomes" id="UP000274822"/>
    </source>
</evidence>
<gene>
    <name evidence="5" type="ORF">BC938DRAFT_482078</name>
</gene>
<feature type="transmembrane region" description="Helical" evidence="4">
    <location>
        <begin position="225"/>
        <end position="248"/>
    </location>
</feature>
<sequence>MISFDATKLTWNVVSMLGPKPLPKTKYTATMLTNNQMVILGGVTTKETVPPFTYTFLPLMDLLVFDTNIATWIPTNGTGDIPADRYSHVAVLGTDGISIIVCCGRRSAEETLNDVSVLNTQNWTWTKPAVVGTPPTGRGGLSRVFNNGQMIIFFGIDGNNTEVNEVNVLDTRATPFQWATGFSPNASDFSSTTFPTNYNSTDTNLNNATASDFAPSDKFKAVGGFPGVIGIGISVLLIVGVIITFLIVRKPWRKRAQPKIVQDFKNVLQSIPPLDSVNMRHIKSSDPYKGRESSGMPPIKLLPYNSDCQAIQGVNANYQLPQAVPHATYGKPVIQPAQPHYKYTNPPYQGITYPYPGAYLPGIGHDNTFELPTKTQPDGTCQPPLNEVETEVRRPKISYGTTSEHLRNPPNEAIVTVSEPRNSYGEVPNDSPTLPNEIDMAARQPKTNHSAISEGVRNPSNEAIVAVSEPRNSYGQAPNDSLMLPNEIDMTARQPKTNHSAIPEGVRNPSNEAIVAVSEPRNSYCQVPNDSLMSPNVDMAARQPKMNHGDISEGVGIPLNEATVMASQPRNSHCQVPDNSPLPPTKWTWDL</sequence>
<dbReference type="Gene3D" id="2.120.10.80">
    <property type="entry name" value="Kelch-type beta propeller"/>
    <property type="match status" value="1"/>
</dbReference>
<keyword evidence="4" id="KW-0812">Transmembrane</keyword>
<keyword evidence="2" id="KW-0677">Repeat</keyword>
<feature type="region of interest" description="Disordered" evidence="3">
    <location>
        <begin position="569"/>
        <end position="591"/>
    </location>
</feature>
<keyword evidence="4" id="KW-1133">Transmembrane helix</keyword>
<dbReference type="PANTHER" id="PTHR46093:SF18">
    <property type="entry name" value="FIBRONECTIN TYPE-III DOMAIN-CONTAINING PROTEIN"/>
    <property type="match status" value="1"/>
</dbReference>
<dbReference type="Pfam" id="PF24681">
    <property type="entry name" value="Kelch_KLHDC2_KLHL20_DRC7"/>
    <property type="match status" value="1"/>
</dbReference>
<accession>A0A433QEL8</accession>
<dbReference type="PANTHER" id="PTHR46093">
    <property type="entry name" value="ACYL-COA-BINDING DOMAIN-CONTAINING PROTEIN 5"/>
    <property type="match status" value="1"/>
</dbReference>
<dbReference type="EMBL" id="RBNJ01006843">
    <property type="protein sequence ID" value="RUS28276.1"/>
    <property type="molecule type" value="Genomic_DNA"/>
</dbReference>
<comment type="caution">
    <text evidence="5">The sequence shown here is derived from an EMBL/GenBank/DDBJ whole genome shotgun (WGS) entry which is preliminary data.</text>
</comment>
<evidence type="ECO:0000256" key="1">
    <source>
        <dbReference type="ARBA" id="ARBA00022441"/>
    </source>
</evidence>
<proteinExistence type="predicted"/>
<keyword evidence="1" id="KW-0880">Kelch repeat</keyword>
<evidence type="ECO:0000256" key="4">
    <source>
        <dbReference type="SAM" id="Phobius"/>
    </source>
</evidence>
<keyword evidence="6" id="KW-1185">Reference proteome</keyword>
<keyword evidence="4" id="KW-0472">Membrane</keyword>
<dbReference type="Proteomes" id="UP000274822">
    <property type="component" value="Unassembled WGS sequence"/>
</dbReference>
<dbReference type="SUPFAM" id="SSF117281">
    <property type="entry name" value="Kelch motif"/>
    <property type="match status" value="1"/>
</dbReference>
<protein>
    <submittedName>
        <fullName evidence="5">Uncharacterized protein</fullName>
    </submittedName>
</protein>
<feature type="compositionally biased region" description="Polar residues" evidence="3">
    <location>
        <begin position="569"/>
        <end position="578"/>
    </location>
</feature>
<organism evidence="5 6">
    <name type="scientific">Jimgerdemannia flammicorona</name>
    <dbReference type="NCBI Taxonomy" id="994334"/>
    <lineage>
        <taxon>Eukaryota</taxon>
        <taxon>Fungi</taxon>
        <taxon>Fungi incertae sedis</taxon>
        <taxon>Mucoromycota</taxon>
        <taxon>Mucoromycotina</taxon>
        <taxon>Endogonomycetes</taxon>
        <taxon>Endogonales</taxon>
        <taxon>Endogonaceae</taxon>
        <taxon>Jimgerdemannia</taxon>
    </lineage>
</organism>
<evidence type="ECO:0000256" key="3">
    <source>
        <dbReference type="SAM" id="MobiDB-lite"/>
    </source>
</evidence>
<dbReference type="InterPro" id="IPR015915">
    <property type="entry name" value="Kelch-typ_b-propeller"/>
</dbReference>
<reference evidence="5 6" key="1">
    <citation type="journal article" date="2018" name="New Phytol.">
        <title>Phylogenomics of Endogonaceae and evolution of mycorrhizas within Mucoromycota.</title>
        <authorList>
            <person name="Chang Y."/>
            <person name="Desiro A."/>
            <person name="Na H."/>
            <person name="Sandor L."/>
            <person name="Lipzen A."/>
            <person name="Clum A."/>
            <person name="Barry K."/>
            <person name="Grigoriev I.V."/>
            <person name="Martin F.M."/>
            <person name="Stajich J.E."/>
            <person name="Smith M.E."/>
            <person name="Bonito G."/>
            <person name="Spatafora J.W."/>
        </authorList>
    </citation>
    <scope>NUCLEOTIDE SEQUENCE [LARGE SCALE GENOMIC DNA]</scope>
    <source>
        <strain evidence="5 6">AD002</strain>
    </source>
</reference>
<evidence type="ECO:0000313" key="5">
    <source>
        <dbReference type="EMBL" id="RUS28276.1"/>
    </source>
</evidence>
<name>A0A433QEL8_9FUNG</name>
<dbReference type="AlphaFoldDB" id="A0A433QEL8"/>
<evidence type="ECO:0000256" key="2">
    <source>
        <dbReference type="ARBA" id="ARBA00022737"/>
    </source>
</evidence>